<feature type="compositionally biased region" description="Acidic residues" evidence="5">
    <location>
        <begin position="326"/>
        <end position="337"/>
    </location>
</feature>
<dbReference type="GO" id="GO:0012505">
    <property type="term" value="C:endomembrane system"/>
    <property type="evidence" value="ECO:0007669"/>
    <property type="project" value="UniProtKB-SubCell"/>
</dbReference>
<evidence type="ECO:0000259" key="7">
    <source>
        <dbReference type="PROSITE" id="PS51469"/>
    </source>
</evidence>
<feature type="compositionally biased region" description="Low complexity" evidence="5">
    <location>
        <begin position="429"/>
        <end position="438"/>
    </location>
</feature>
<comment type="caution">
    <text evidence="8">The sequence shown here is derived from an EMBL/GenBank/DDBJ whole genome shotgun (WGS) entry which is preliminary data.</text>
</comment>
<name>A0A5A8DXB0_CAFRO</name>
<dbReference type="GO" id="GO:0016020">
    <property type="term" value="C:membrane"/>
    <property type="evidence" value="ECO:0007669"/>
    <property type="project" value="InterPro"/>
</dbReference>
<dbReference type="AlphaFoldDB" id="A0A5A8DXB0"/>
<dbReference type="Pfam" id="PF07738">
    <property type="entry name" value="Sad1_UNC"/>
    <property type="match status" value="1"/>
</dbReference>
<dbReference type="EMBL" id="VLTL01000028">
    <property type="protein sequence ID" value="KAA0168361.1"/>
    <property type="molecule type" value="Genomic_DNA"/>
</dbReference>
<sequence>MPEQRGAAVVRPIFLLAVACLWLLALPASSLQESDLKSGEASIDHILNEPDFSLEEQAALVAAPTVSAPSPLVRHGAVGGDGGRHDGSGGDDDTHDDGSDDTVITAAGDGDVDDEARRLADALAGLIHSDAQTASAQLASDAMPGIVTDIVTDAGEVVGGSLPAGLRVNLANAGAGAVVLQANSESQNKRSLLKEDKDSYFMSPCSARKFVDIQLSDEVRVTELVLSNYERFASSLRRFRLLGSTSYPTMQWLQLGEFEAEDKHGEQVFEVSAPASSLVRFLRLRWETHHRNEYYCTLTGIRVHGETAMENLQSAMFEMASRQGGDDEDDEDDEDDGAGAGDFGSAAKHPTTDGASRRGHGHGQPVAFAALDDGSYDHPAVSPTPAPEEPVRTPQSWPGDGEDDGDQRSSAAERRSTDGVDHTADRGTAAGVVAGPPASDQLDDAGEGNGAVDSTTAGQGDSDRPVLGAPCAPTGPEAADAVAPPDVPEPRVTAQLSGAADAVAEELSQKSVANGANASDATASRGLFVPSKQAVRSQDGGGTMGQVLLGHIEGVSRSRVKDARRLHGQLLQMQAQVNEAIGGVERALAGNWSIPIHTSSPVIADLRRRIKQVAQNLTKTVSVLAAQAASASALSAREAVSGSAVDQLSQEIVNSQILAAGVISLLLVFSAACHARHAARIRDLQEQVDALVADRRKE</sequence>
<dbReference type="SUPFAM" id="SSF49785">
    <property type="entry name" value="Galactose-binding domain-like"/>
    <property type="match status" value="1"/>
</dbReference>
<dbReference type="GO" id="GO:0034975">
    <property type="term" value="P:protein folding in endoplasmic reticulum"/>
    <property type="evidence" value="ECO:0007669"/>
    <property type="project" value="TreeGrafter"/>
</dbReference>
<feature type="signal peptide" evidence="6">
    <location>
        <begin position="1"/>
        <end position="30"/>
    </location>
</feature>
<dbReference type="InterPro" id="IPR008979">
    <property type="entry name" value="Galactose-bd-like_sf"/>
</dbReference>
<reference evidence="8 9" key="1">
    <citation type="submission" date="2019-07" db="EMBL/GenBank/DDBJ databases">
        <title>Genomes of Cafeteria roenbergensis.</title>
        <authorList>
            <person name="Fischer M.G."/>
            <person name="Hackl T."/>
            <person name="Roman M."/>
        </authorList>
    </citation>
    <scope>NUCLEOTIDE SEQUENCE [LARGE SCALE GENOMIC DNA]</scope>
    <source>
        <strain evidence="8 9">RCC970-E3</strain>
    </source>
</reference>
<feature type="domain" description="SUN" evidence="7">
    <location>
        <begin position="147"/>
        <end position="308"/>
    </location>
</feature>
<protein>
    <recommendedName>
        <fullName evidence="7">SUN domain-containing protein</fullName>
    </recommendedName>
</protein>
<feature type="compositionally biased region" description="Basic and acidic residues" evidence="5">
    <location>
        <begin position="411"/>
        <end position="425"/>
    </location>
</feature>
<evidence type="ECO:0000256" key="5">
    <source>
        <dbReference type="SAM" id="MobiDB-lite"/>
    </source>
</evidence>
<accession>A0A5A8DXB0</accession>
<dbReference type="Proteomes" id="UP000324907">
    <property type="component" value="Unassembled WGS sequence"/>
</dbReference>
<dbReference type="PANTHER" id="PTHR12953">
    <property type="entry name" value="MEMBRANE PROTEIN CH1 RELATED"/>
    <property type="match status" value="1"/>
</dbReference>
<evidence type="ECO:0000256" key="6">
    <source>
        <dbReference type="SAM" id="SignalP"/>
    </source>
</evidence>
<feature type="region of interest" description="Disordered" evidence="5">
    <location>
        <begin position="71"/>
        <end position="108"/>
    </location>
</feature>
<evidence type="ECO:0000256" key="2">
    <source>
        <dbReference type="ARBA" id="ARBA00022692"/>
    </source>
</evidence>
<keyword evidence="3" id="KW-1133">Transmembrane helix</keyword>
<gene>
    <name evidence="8" type="ORF">FNF28_02521</name>
</gene>
<dbReference type="GO" id="GO:0005737">
    <property type="term" value="C:cytoplasm"/>
    <property type="evidence" value="ECO:0007669"/>
    <property type="project" value="TreeGrafter"/>
</dbReference>
<comment type="subcellular location">
    <subcellularLocation>
        <location evidence="1">Endomembrane system</location>
    </subcellularLocation>
</comment>
<keyword evidence="6" id="KW-0732">Signal</keyword>
<proteinExistence type="predicted"/>
<dbReference type="InterPro" id="IPR045120">
    <property type="entry name" value="Suco/Slp1-like"/>
</dbReference>
<organism evidence="8 9">
    <name type="scientific">Cafeteria roenbergensis</name>
    <name type="common">Marine flagellate</name>
    <dbReference type="NCBI Taxonomy" id="33653"/>
    <lineage>
        <taxon>Eukaryota</taxon>
        <taxon>Sar</taxon>
        <taxon>Stramenopiles</taxon>
        <taxon>Bigyra</taxon>
        <taxon>Opalozoa</taxon>
        <taxon>Bicosoecida</taxon>
        <taxon>Cafeteriaceae</taxon>
        <taxon>Cafeteria</taxon>
    </lineage>
</organism>
<feature type="chain" id="PRO_5022905169" description="SUN domain-containing protein" evidence="6">
    <location>
        <begin position="31"/>
        <end position="698"/>
    </location>
</feature>
<dbReference type="Gene3D" id="2.60.120.260">
    <property type="entry name" value="Galactose-binding domain-like"/>
    <property type="match status" value="1"/>
</dbReference>
<evidence type="ECO:0000256" key="1">
    <source>
        <dbReference type="ARBA" id="ARBA00004308"/>
    </source>
</evidence>
<evidence type="ECO:0000256" key="3">
    <source>
        <dbReference type="ARBA" id="ARBA00022989"/>
    </source>
</evidence>
<evidence type="ECO:0000313" key="8">
    <source>
        <dbReference type="EMBL" id="KAA0168361.1"/>
    </source>
</evidence>
<evidence type="ECO:0000256" key="4">
    <source>
        <dbReference type="ARBA" id="ARBA00023136"/>
    </source>
</evidence>
<feature type="compositionally biased region" description="Acidic residues" evidence="5">
    <location>
        <begin position="89"/>
        <end position="100"/>
    </location>
</feature>
<dbReference type="InterPro" id="IPR012919">
    <property type="entry name" value="SUN_dom"/>
</dbReference>
<dbReference type="PROSITE" id="PS51469">
    <property type="entry name" value="SUN"/>
    <property type="match status" value="1"/>
</dbReference>
<feature type="region of interest" description="Disordered" evidence="5">
    <location>
        <begin position="320"/>
        <end position="500"/>
    </location>
</feature>
<keyword evidence="2" id="KW-0812">Transmembrane</keyword>
<dbReference type="PANTHER" id="PTHR12953:SF0">
    <property type="entry name" value="SUN DOMAIN-CONTAINING OSSIFICATION FACTOR"/>
    <property type="match status" value="1"/>
</dbReference>
<keyword evidence="4" id="KW-0472">Membrane</keyword>
<evidence type="ECO:0000313" key="9">
    <source>
        <dbReference type="Proteomes" id="UP000324907"/>
    </source>
</evidence>